<dbReference type="EMBL" id="SKBQ01000010">
    <property type="protein sequence ID" value="TPX18748.1"/>
    <property type="molecule type" value="Genomic_DNA"/>
</dbReference>
<dbReference type="Proteomes" id="UP000319257">
    <property type="component" value="Unassembled WGS sequence"/>
</dbReference>
<accession>A0A507BPL8</accession>
<feature type="region of interest" description="Disordered" evidence="1">
    <location>
        <begin position="72"/>
        <end position="94"/>
    </location>
</feature>
<reference evidence="3 4" key="1">
    <citation type="submission" date="2019-06" db="EMBL/GenBank/DDBJ databases">
        <title>Draft genome sequence of the filamentous fungus Phialemoniopsis curvata isolated from diesel fuel.</title>
        <authorList>
            <person name="Varaljay V.A."/>
            <person name="Lyon W.J."/>
            <person name="Crouch A.L."/>
            <person name="Drake C.E."/>
            <person name="Hollomon J.M."/>
            <person name="Nadeau L.J."/>
            <person name="Nunn H.S."/>
            <person name="Stevenson B.S."/>
            <person name="Bojanowski C.L."/>
            <person name="Crookes-Goodson W.J."/>
        </authorList>
    </citation>
    <scope>NUCLEOTIDE SEQUENCE [LARGE SCALE GENOMIC DNA]</scope>
    <source>
        <strain evidence="3 4">D216</strain>
    </source>
</reference>
<dbReference type="GeneID" id="41970052"/>
<evidence type="ECO:0000313" key="3">
    <source>
        <dbReference type="EMBL" id="TPX18748.1"/>
    </source>
</evidence>
<keyword evidence="2" id="KW-0472">Membrane</keyword>
<evidence type="ECO:0000313" key="4">
    <source>
        <dbReference type="Proteomes" id="UP000319257"/>
    </source>
</evidence>
<feature type="transmembrane region" description="Helical" evidence="2">
    <location>
        <begin position="169"/>
        <end position="191"/>
    </location>
</feature>
<name>A0A507BPL8_9PEZI</name>
<feature type="compositionally biased region" description="Basic and acidic residues" evidence="1">
    <location>
        <begin position="42"/>
        <end position="52"/>
    </location>
</feature>
<feature type="region of interest" description="Disordered" evidence="1">
    <location>
        <begin position="1"/>
        <end position="54"/>
    </location>
</feature>
<keyword evidence="4" id="KW-1185">Reference proteome</keyword>
<sequence>MSWTCCRPMTPGWSSDDDNDSLTDDHEHVSRSEATSDEDDLGSDRDETRGPFDVEIDSEYSLDDINLWHESASPQEVNSPGGCTPQHQTPQFPQWSPPAVRLPRDKNPMHTVPDPVYTPAPGPLAPVPPYLASLASDLRSQIATRGPESNNTANTWNEHTPDIMKYKALMTFLFAWIYAFNASASLAHLIIPIQRTLTDPSSADQMQEALVKLQDVILKVVDNLQSEFDSIYKELDSIPRGTDWLRQQGESCAAPHKAIEGVIREPIRNTMQNHPHYRFNPSESSWHKQPRGDDCIPHLMGSTCNDRRGVKTTSMPTNAGHPVGPSKTCVNPRSTTVRPCGGRFRPRKEREQVWYVGAGNPDYEPSLHLRHGEHACVSQW</sequence>
<evidence type="ECO:0000256" key="1">
    <source>
        <dbReference type="SAM" id="MobiDB-lite"/>
    </source>
</evidence>
<feature type="region of interest" description="Disordered" evidence="1">
    <location>
        <begin position="314"/>
        <end position="335"/>
    </location>
</feature>
<dbReference type="AlphaFoldDB" id="A0A507BPL8"/>
<dbReference type="RefSeq" id="XP_031000459.1">
    <property type="nucleotide sequence ID" value="XM_031136813.1"/>
</dbReference>
<keyword evidence="2" id="KW-1133">Transmembrane helix</keyword>
<gene>
    <name evidence="3" type="ORF">E0L32_002605</name>
</gene>
<organism evidence="3 4">
    <name type="scientific">Thyridium curvatum</name>
    <dbReference type="NCBI Taxonomy" id="1093900"/>
    <lineage>
        <taxon>Eukaryota</taxon>
        <taxon>Fungi</taxon>
        <taxon>Dikarya</taxon>
        <taxon>Ascomycota</taxon>
        <taxon>Pezizomycotina</taxon>
        <taxon>Sordariomycetes</taxon>
        <taxon>Sordariomycetidae</taxon>
        <taxon>Thyridiales</taxon>
        <taxon>Thyridiaceae</taxon>
        <taxon>Thyridium</taxon>
    </lineage>
</organism>
<keyword evidence="2" id="KW-0812">Transmembrane</keyword>
<dbReference type="InParanoid" id="A0A507BPL8"/>
<feature type="compositionally biased region" description="Polar residues" evidence="1">
    <location>
        <begin position="85"/>
        <end position="94"/>
    </location>
</feature>
<protein>
    <submittedName>
        <fullName evidence="3">Uncharacterized protein</fullName>
    </submittedName>
</protein>
<comment type="caution">
    <text evidence="3">The sequence shown here is derived from an EMBL/GenBank/DDBJ whole genome shotgun (WGS) entry which is preliminary data.</text>
</comment>
<proteinExistence type="predicted"/>
<evidence type="ECO:0000256" key="2">
    <source>
        <dbReference type="SAM" id="Phobius"/>
    </source>
</evidence>